<evidence type="ECO:0000313" key="1">
    <source>
        <dbReference type="EMBL" id="CAG8666332.1"/>
    </source>
</evidence>
<dbReference type="Proteomes" id="UP000789375">
    <property type="component" value="Unassembled WGS sequence"/>
</dbReference>
<protein>
    <submittedName>
        <fullName evidence="1">14288_t:CDS:1</fullName>
    </submittedName>
</protein>
<gene>
    <name evidence="1" type="ORF">FMOSSE_LOCUS12188</name>
</gene>
<name>A0A9N9E855_FUNMO</name>
<sequence>MKKLSGTASKIWKNFSEKIRDIYRKQYEINRDFQTNVSGFYPTFDDITAIVANDNNVIDDLDFTIYPCDNRKNCPICLKYFPAERVVTQQLAIPENFSESNPEILVPVPAEDYYMSLDCSFAGDVINQQQFTPLYYCVEENCLECLARNVSYPQQWISSNDETIPLKNSHSVNPVNPECEFSDFINYSYCDENNLI</sequence>
<organism evidence="1 2">
    <name type="scientific">Funneliformis mosseae</name>
    <name type="common">Endomycorrhizal fungus</name>
    <name type="synonym">Glomus mosseae</name>
    <dbReference type="NCBI Taxonomy" id="27381"/>
    <lineage>
        <taxon>Eukaryota</taxon>
        <taxon>Fungi</taxon>
        <taxon>Fungi incertae sedis</taxon>
        <taxon>Mucoromycota</taxon>
        <taxon>Glomeromycotina</taxon>
        <taxon>Glomeromycetes</taxon>
        <taxon>Glomerales</taxon>
        <taxon>Glomeraceae</taxon>
        <taxon>Funneliformis</taxon>
    </lineage>
</organism>
<dbReference type="AlphaFoldDB" id="A0A9N9E855"/>
<proteinExistence type="predicted"/>
<keyword evidence="2" id="KW-1185">Reference proteome</keyword>
<reference evidence="1" key="1">
    <citation type="submission" date="2021-06" db="EMBL/GenBank/DDBJ databases">
        <authorList>
            <person name="Kallberg Y."/>
            <person name="Tangrot J."/>
            <person name="Rosling A."/>
        </authorList>
    </citation>
    <scope>NUCLEOTIDE SEQUENCE</scope>
    <source>
        <strain evidence="1">87-6 pot B 2015</strain>
    </source>
</reference>
<evidence type="ECO:0000313" key="2">
    <source>
        <dbReference type="Proteomes" id="UP000789375"/>
    </source>
</evidence>
<comment type="caution">
    <text evidence="1">The sequence shown here is derived from an EMBL/GenBank/DDBJ whole genome shotgun (WGS) entry which is preliminary data.</text>
</comment>
<accession>A0A9N9E855</accession>
<dbReference type="EMBL" id="CAJVPP010005520">
    <property type="protein sequence ID" value="CAG8666332.1"/>
    <property type="molecule type" value="Genomic_DNA"/>
</dbReference>